<keyword evidence="4" id="KW-1185">Reference proteome</keyword>
<accession>A0ABR1TPC8</accession>
<feature type="region of interest" description="Disordered" evidence="1">
    <location>
        <begin position="165"/>
        <end position="191"/>
    </location>
</feature>
<dbReference type="PROSITE" id="PS51184">
    <property type="entry name" value="JMJC"/>
    <property type="match status" value="1"/>
</dbReference>
<name>A0ABR1TPC8_9PEZI</name>
<dbReference type="PANTHER" id="PTHR12461">
    <property type="entry name" value="HYPOXIA-INDUCIBLE FACTOR 1 ALPHA INHIBITOR-RELATED"/>
    <property type="match status" value="1"/>
</dbReference>
<feature type="domain" description="JmjC" evidence="2">
    <location>
        <begin position="88"/>
        <end position="245"/>
    </location>
</feature>
<comment type="caution">
    <text evidence="3">The sequence shown here is derived from an EMBL/GenBank/DDBJ whole genome shotgun (WGS) entry which is preliminary data.</text>
</comment>
<gene>
    <name evidence="3" type="ORF">PG996_015799</name>
</gene>
<evidence type="ECO:0000313" key="3">
    <source>
        <dbReference type="EMBL" id="KAK8047735.1"/>
    </source>
</evidence>
<dbReference type="PANTHER" id="PTHR12461:SF99">
    <property type="entry name" value="BIFUNCTIONAL PEPTIDASE AND (3S)-LYSYL HYDROXYLASE JMJD7"/>
    <property type="match status" value="1"/>
</dbReference>
<dbReference type="EMBL" id="JAQQWM010000009">
    <property type="protein sequence ID" value="KAK8047735.1"/>
    <property type="molecule type" value="Genomic_DNA"/>
</dbReference>
<evidence type="ECO:0000259" key="2">
    <source>
        <dbReference type="PROSITE" id="PS51184"/>
    </source>
</evidence>
<sequence length="245" mass="28160">MMAAAAAQESDPIAELITTYHELNSSIVEELTEEPSPLEFMRYVARNTPFVVRGGARDWQATKTWNVEYLTQFLQDHNVNNDNLRHEYRALFSQVQRSVPWARIALQQDPDAINLWIGNARSVTALHRDNYENVYVQVAGRKHFILLPPLCQPCVHERPLRPAHYVRRDRPRQDQGEEGEEKEGSGDNNRSSSLELVMEEDADDVPFATWDPDNAQVNTTKYSHLASPMHVTLEPGDMFYLPAMW</sequence>
<dbReference type="InterPro" id="IPR041667">
    <property type="entry name" value="Cupin_8"/>
</dbReference>
<proteinExistence type="predicted"/>
<organism evidence="3 4">
    <name type="scientific">Apiospora saccharicola</name>
    <dbReference type="NCBI Taxonomy" id="335842"/>
    <lineage>
        <taxon>Eukaryota</taxon>
        <taxon>Fungi</taxon>
        <taxon>Dikarya</taxon>
        <taxon>Ascomycota</taxon>
        <taxon>Pezizomycotina</taxon>
        <taxon>Sordariomycetes</taxon>
        <taxon>Xylariomycetidae</taxon>
        <taxon>Amphisphaeriales</taxon>
        <taxon>Apiosporaceae</taxon>
        <taxon>Apiospora</taxon>
    </lineage>
</organism>
<evidence type="ECO:0000313" key="4">
    <source>
        <dbReference type="Proteomes" id="UP001446871"/>
    </source>
</evidence>
<dbReference type="InterPro" id="IPR003347">
    <property type="entry name" value="JmjC_dom"/>
</dbReference>
<dbReference type="Proteomes" id="UP001446871">
    <property type="component" value="Unassembled WGS sequence"/>
</dbReference>
<dbReference type="Pfam" id="PF13621">
    <property type="entry name" value="Cupin_8"/>
    <property type="match status" value="1"/>
</dbReference>
<feature type="compositionally biased region" description="Basic and acidic residues" evidence="1">
    <location>
        <begin position="165"/>
        <end position="175"/>
    </location>
</feature>
<dbReference type="InterPro" id="IPR014710">
    <property type="entry name" value="RmlC-like_jellyroll"/>
</dbReference>
<protein>
    <submittedName>
        <fullName evidence="3">Phospholipase A2</fullName>
    </submittedName>
</protein>
<evidence type="ECO:0000256" key="1">
    <source>
        <dbReference type="SAM" id="MobiDB-lite"/>
    </source>
</evidence>
<dbReference type="Gene3D" id="2.60.120.10">
    <property type="entry name" value="Jelly Rolls"/>
    <property type="match status" value="2"/>
</dbReference>
<reference evidence="3 4" key="1">
    <citation type="submission" date="2023-01" db="EMBL/GenBank/DDBJ databases">
        <title>Analysis of 21 Apiospora genomes using comparative genomics revels a genus with tremendous synthesis potential of carbohydrate active enzymes and secondary metabolites.</title>
        <authorList>
            <person name="Sorensen T."/>
        </authorList>
    </citation>
    <scope>NUCLEOTIDE SEQUENCE [LARGE SCALE GENOMIC DNA]</scope>
    <source>
        <strain evidence="3 4">CBS 83171</strain>
    </source>
</reference>
<dbReference type="SUPFAM" id="SSF51197">
    <property type="entry name" value="Clavaminate synthase-like"/>
    <property type="match status" value="1"/>
</dbReference>